<organism evidence="3 4">
    <name type="scientific">Bifidobacterium panos</name>
    <dbReference type="NCBI Taxonomy" id="2675321"/>
    <lineage>
        <taxon>Bacteria</taxon>
        <taxon>Bacillati</taxon>
        <taxon>Actinomycetota</taxon>
        <taxon>Actinomycetes</taxon>
        <taxon>Bifidobacteriales</taxon>
        <taxon>Bifidobacteriaceae</taxon>
        <taxon>Bifidobacterium</taxon>
    </lineage>
</organism>
<evidence type="ECO:0000256" key="2">
    <source>
        <dbReference type="SAM" id="Phobius"/>
    </source>
</evidence>
<dbReference type="EMBL" id="JAAIIJ010000015">
    <property type="protein sequence ID" value="NMN02181.1"/>
    <property type="molecule type" value="Genomic_DNA"/>
</dbReference>
<comment type="caution">
    <text evidence="3">The sequence shown here is derived from an EMBL/GenBank/DDBJ whole genome shotgun (WGS) entry which is preliminary data.</text>
</comment>
<evidence type="ECO:0000313" key="4">
    <source>
        <dbReference type="Proteomes" id="UP000553756"/>
    </source>
</evidence>
<evidence type="ECO:0000256" key="1">
    <source>
        <dbReference type="SAM" id="MobiDB-lite"/>
    </source>
</evidence>
<feature type="compositionally biased region" description="Basic and acidic residues" evidence="1">
    <location>
        <begin position="164"/>
        <end position="174"/>
    </location>
</feature>
<feature type="transmembrane region" description="Helical" evidence="2">
    <location>
        <begin position="35"/>
        <end position="56"/>
    </location>
</feature>
<proteinExistence type="predicted"/>
<feature type="compositionally biased region" description="Polar residues" evidence="1">
    <location>
        <begin position="176"/>
        <end position="186"/>
    </location>
</feature>
<keyword evidence="2" id="KW-0812">Transmembrane</keyword>
<dbReference type="RefSeq" id="WP_253902307.1">
    <property type="nucleotide sequence ID" value="NZ_JAAIIJ010000015.1"/>
</dbReference>
<feature type="compositionally biased region" description="Polar residues" evidence="1">
    <location>
        <begin position="134"/>
        <end position="151"/>
    </location>
</feature>
<feature type="region of interest" description="Disordered" evidence="1">
    <location>
        <begin position="134"/>
        <end position="205"/>
    </location>
</feature>
<dbReference type="InterPro" id="IPR046314">
    <property type="entry name" value="DUF6466"/>
</dbReference>
<dbReference type="Proteomes" id="UP000553756">
    <property type="component" value="Unassembled WGS sequence"/>
</dbReference>
<keyword evidence="2" id="KW-0472">Membrane</keyword>
<reference evidence="3 4" key="1">
    <citation type="submission" date="2020-02" db="EMBL/GenBank/DDBJ databases">
        <title>Characterization of phylogenetic diversity of novel bifidobacterial species isolated in Czech ZOOs.</title>
        <authorList>
            <person name="Lugli G.A."/>
            <person name="Vera N.B."/>
            <person name="Ventura M."/>
        </authorList>
    </citation>
    <scope>NUCLEOTIDE SEQUENCE [LARGE SCALE GENOMIC DNA]</scope>
    <source>
        <strain evidence="3 4">DSM 109963</strain>
    </source>
</reference>
<keyword evidence="4" id="KW-1185">Reference proteome</keyword>
<sequence>MSAMDNPPIGRNIRNARDNAHGGGVRPRASLAVRITLVVLAVVALCMAAVTGWNLLAATRFNQATAALNLNLASASKEDADLDALSAAQQQTDAQFQNAGTFGFLLLPQLRQSIETNAEVSRQLSERTRQQIVEQKGLAQSNGEQTTSDNGENADAKSGGALSDEQKKQVEDLLKANQQSTPSDSTEQNDENNSDTKNNQTSKPW</sequence>
<gene>
    <name evidence="3" type="ORF">G1C94_0803</name>
</gene>
<feature type="region of interest" description="Disordered" evidence="1">
    <location>
        <begin position="1"/>
        <end position="24"/>
    </location>
</feature>
<name>A0ABX1SWG6_9BIFI</name>
<keyword evidence="2" id="KW-1133">Transmembrane helix</keyword>
<evidence type="ECO:0000313" key="3">
    <source>
        <dbReference type="EMBL" id="NMN02181.1"/>
    </source>
</evidence>
<accession>A0ABX1SWG6</accession>
<feature type="compositionally biased region" description="Polar residues" evidence="1">
    <location>
        <begin position="195"/>
        <end position="205"/>
    </location>
</feature>
<dbReference type="Pfam" id="PF20070">
    <property type="entry name" value="DUF6466"/>
    <property type="match status" value="1"/>
</dbReference>
<protein>
    <submittedName>
        <fullName evidence="3">Cell surface protein</fullName>
    </submittedName>
</protein>